<dbReference type="Proteomes" id="UP001143474">
    <property type="component" value="Unassembled WGS sequence"/>
</dbReference>
<dbReference type="Gene3D" id="1.10.260.40">
    <property type="entry name" value="lambda repressor-like DNA-binding domains"/>
    <property type="match status" value="1"/>
</dbReference>
<organism evidence="2 3">
    <name type="scientific">Streptosporangium carneum</name>
    <dbReference type="NCBI Taxonomy" id="47481"/>
    <lineage>
        <taxon>Bacteria</taxon>
        <taxon>Bacillati</taxon>
        <taxon>Actinomycetota</taxon>
        <taxon>Actinomycetes</taxon>
        <taxon>Streptosporangiales</taxon>
        <taxon>Streptosporangiaceae</taxon>
        <taxon>Streptosporangium</taxon>
    </lineage>
</organism>
<evidence type="ECO:0000259" key="1">
    <source>
        <dbReference type="PROSITE" id="PS50943"/>
    </source>
</evidence>
<dbReference type="PROSITE" id="PS50943">
    <property type="entry name" value="HTH_CROC1"/>
    <property type="match status" value="1"/>
</dbReference>
<dbReference type="SUPFAM" id="SSF47413">
    <property type="entry name" value="lambda repressor-like DNA-binding domains"/>
    <property type="match status" value="1"/>
</dbReference>
<dbReference type="Pfam" id="PF13560">
    <property type="entry name" value="HTH_31"/>
    <property type="match status" value="1"/>
</dbReference>
<dbReference type="GO" id="GO:0003677">
    <property type="term" value="F:DNA binding"/>
    <property type="evidence" value="ECO:0007669"/>
    <property type="project" value="InterPro"/>
</dbReference>
<comment type="caution">
    <text evidence="2">The sequence shown here is derived from an EMBL/GenBank/DDBJ whole genome shotgun (WGS) entry which is preliminary data.</text>
</comment>
<reference evidence="2" key="1">
    <citation type="journal article" date="2014" name="Int. J. Syst. Evol. Microbiol.">
        <title>Complete genome sequence of Corynebacterium casei LMG S-19264T (=DSM 44701T), isolated from a smear-ripened cheese.</title>
        <authorList>
            <consortium name="US DOE Joint Genome Institute (JGI-PGF)"/>
            <person name="Walter F."/>
            <person name="Albersmeier A."/>
            <person name="Kalinowski J."/>
            <person name="Ruckert C."/>
        </authorList>
    </citation>
    <scope>NUCLEOTIDE SEQUENCE</scope>
    <source>
        <strain evidence="2">VKM Ac-2007</strain>
    </source>
</reference>
<sequence>MGAESPEWREFGRAVRKRREQCQMSQRRLAERIRWNYSMVSRWEAATHRPPADAIEALDAELGAEGKLISLGLRAAMADADRSRRSNVEVKALTRDEDEDMERRRLMRDAVAVAAVGAMAPVLTSLSDALAVAQQPLPGASVSQGMIDDWEHAADIHEQRARLDPPAVVLAALAVDYTDMAPHLGRAQPDAVQRDLTHAAARHAALIGGKWFDLGNRRQAHRWWAQTRLLSAQAGDDLLASWLRGWEAGYRRQDPDENLDDVLVVAREARRLAGDDPSEPLVAALGVESLILAMMGRHTEAITALRRTEETYERLSASGSSRQGRALWHNRTLVYTLAGDVKRAEAARDTAESLYPAGHRTATMLAFYGAALHARTDPSEGAHQALRLVDALPAERRDTRVMSATRLVVDALPEKARALPEARELRALTVGGRSA</sequence>
<evidence type="ECO:0000313" key="3">
    <source>
        <dbReference type="Proteomes" id="UP001143474"/>
    </source>
</evidence>
<keyword evidence="3" id="KW-1185">Reference proteome</keyword>
<dbReference type="InterPro" id="IPR001387">
    <property type="entry name" value="Cro/C1-type_HTH"/>
</dbReference>
<dbReference type="RefSeq" id="WP_271220073.1">
    <property type="nucleotide sequence ID" value="NZ_BAAAVD010000020.1"/>
</dbReference>
<dbReference type="InterPro" id="IPR010982">
    <property type="entry name" value="Lambda_DNA-bd_dom_sf"/>
</dbReference>
<dbReference type="CDD" id="cd00093">
    <property type="entry name" value="HTH_XRE"/>
    <property type="match status" value="1"/>
</dbReference>
<reference evidence="2" key="2">
    <citation type="submission" date="2023-01" db="EMBL/GenBank/DDBJ databases">
        <authorList>
            <person name="Sun Q."/>
            <person name="Evtushenko L."/>
        </authorList>
    </citation>
    <scope>NUCLEOTIDE SEQUENCE</scope>
    <source>
        <strain evidence="2">VKM Ac-2007</strain>
    </source>
</reference>
<feature type="domain" description="HTH cro/C1-type" evidence="1">
    <location>
        <begin position="15"/>
        <end position="69"/>
    </location>
</feature>
<protein>
    <recommendedName>
        <fullName evidence="1">HTH cro/C1-type domain-containing protein</fullName>
    </recommendedName>
</protein>
<dbReference type="AlphaFoldDB" id="A0A9W6I680"/>
<dbReference type="SUPFAM" id="SSF48452">
    <property type="entry name" value="TPR-like"/>
    <property type="match status" value="1"/>
</dbReference>
<proteinExistence type="predicted"/>
<dbReference type="SMART" id="SM00530">
    <property type="entry name" value="HTH_XRE"/>
    <property type="match status" value="1"/>
</dbReference>
<dbReference type="EMBL" id="BSEV01000012">
    <property type="protein sequence ID" value="GLK11704.1"/>
    <property type="molecule type" value="Genomic_DNA"/>
</dbReference>
<gene>
    <name evidence="2" type="ORF">GCM10017600_51110</name>
</gene>
<name>A0A9W6I680_9ACTN</name>
<accession>A0A9W6I680</accession>
<dbReference type="InterPro" id="IPR011990">
    <property type="entry name" value="TPR-like_helical_dom_sf"/>
</dbReference>
<evidence type="ECO:0000313" key="2">
    <source>
        <dbReference type="EMBL" id="GLK11704.1"/>
    </source>
</evidence>